<dbReference type="RefSeq" id="XP_019646842.1">
    <property type="nucleotide sequence ID" value="XM_019791283.1"/>
</dbReference>
<feature type="domain" description="MULE transposase" evidence="1">
    <location>
        <begin position="44"/>
        <end position="138"/>
    </location>
</feature>
<proteinExistence type="predicted"/>
<dbReference type="PANTHER" id="PTHR47160:SF10">
    <property type="entry name" value="MULE TRANSPOSASE DOMAIN-CONTAINING PROTEIN"/>
    <property type="match status" value="1"/>
</dbReference>
<dbReference type="InterPro" id="IPR018289">
    <property type="entry name" value="MULE_transposase_dom"/>
</dbReference>
<dbReference type="KEGG" id="bbel:109487302"/>
<name>A0A6P5AUS8_BRABE</name>
<evidence type="ECO:0000259" key="1">
    <source>
        <dbReference type="Pfam" id="PF10551"/>
    </source>
</evidence>
<evidence type="ECO:0000313" key="3">
    <source>
        <dbReference type="RefSeq" id="XP_019646842.1"/>
    </source>
</evidence>
<dbReference type="OrthoDB" id="10067360at2759"/>
<dbReference type="AlphaFoldDB" id="A0A6P5AUS8"/>
<gene>
    <name evidence="3" type="primary">LOC109487302</name>
</gene>
<protein>
    <submittedName>
        <fullName evidence="3">Uncharacterized protein LOC109487302</fullName>
    </submittedName>
</protein>
<keyword evidence="2" id="KW-1185">Reference proteome</keyword>
<reference evidence="3" key="1">
    <citation type="submission" date="2025-08" db="UniProtKB">
        <authorList>
            <consortium name="RefSeq"/>
        </authorList>
    </citation>
    <scope>IDENTIFICATION</scope>
    <source>
        <tissue evidence="3">Gonad</tissue>
    </source>
</reference>
<dbReference type="GeneID" id="109487302"/>
<dbReference type="Proteomes" id="UP000515135">
    <property type="component" value="Unplaced"/>
</dbReference>
<sequence length="140" mass="16379">MNFELNFIPDDFLRYNIPVIGRQWQRRLFATQQQLDILATARSWYIDGTFKVVRPPFVQMLSVHAFLRSGGQIKQVPLAFALMSGKHKGDYSTVFNELLDALPEHISVQECGVDYDETMWRVIPQMLPHVHIRSCSFHWK</sequence>
<dbReference type="Pfam" id="PF10551">
    <property type="entry name" value="MULE"/>
    <property type="match status" value="1"/>
</dbReference>
<dbReference type="PANTHER" id="PTHR47160">
    <property type="entry name" value="PUTATIVE-RELATED"/>
    <property type="match status" value="1"/>
</dbReference>
<evidence type="ECO:0000313" key="2">
    <source>
        <dbReference type="Proteomes" id="UP000515135"/>
    </source>
</evidence>
<organism evidence="2 3">
    <name type="scientific">Branchiostoma belcheri</name>
    <name type="common">Amphioxus</name>
    <dbReference type="NCBI Taxonomy" id="7741"/>
    <lineage>
        <taxon>Eukaryota</taxon>
        <taxon>Metazoa</taxon>
        <taxon>Chordata</taxon>
        <taxon>Cephalochordata</taxon>
        <taxon>Leptocardii</taxon>
        <taxon>Amphioxiformes</taxon>
        <taxon>Branchiostomatidae</taxon>
        <taxon>Branchiostoma</taxon>
    </lineage>
</organism>
<accession>A0A6P5AUS8</accession>